<evidence type="ECO:0000259" key="2">
    <source>
        <dbReference type="PROSITE" id="PS51352"/>
    </source>
</evidence>
<name>A0A346Y4Q6_9ACTN</name>
<dbReference type="EMBL" id="CP031165">
    <property type="protein sequence ID" value="AXV09453.1"/>
    <property type="molecule type" value="Genomic_DNA"/>
</dbReference>
<protein>
    <submittedName>
        <fullName evidence="3">Thioredoxin</fullName>
    </submittedName>
</protein>
<dbReference type="CDD" id="cd02947">
    <property type="entry name" value="TRX_family"/>
    <property type="match status" value="1"/>
</dbReference>
<keyword evidence="4" id="KW-1185">Reference proteome</keyword>
<proteinExistence type="predicted"/>
<accession>A0A346Y4Q6</accession>
<dbReference type="Proteomes" id="UP000264006">
    <property type="component" value="Chromosome"/>
</dbReference>
<reference evidence="3 4" key="1">
    <citation type="submission" date="2018-09" db="EMBL/GenBank/DDBJ databases">
        <title>Complete genome sequence of Euzebya sp. DY32-46 isolated from seawater of Pacific Ocean.</title>
        <authorList>
            <person name="Xu L."/>
            <person name="Wu Y.-H."/>
            <person name="Xu X.-W."/>
        </authorList>
    </citation>
    <scope>NUCLEOTIDE SEQUENCE [LARGE SCALE GENOMIC DNA]</scope>
    <source>
        <strain evidence="3 4">DY32-46</strain>
    </source>
</reference>
<dbReference type="InterPro" id="IPR013766">
    <property type="entry name" value="Thioredoxin_domain"/>
</dbReference>
<gene>
    <name evidence="3" type="ORF">DVS28_a4792</name>
</gene>
<evidence type="ECO:0000313" key="3">
    <source>
        <dbReference type="EMBL" id="AXV09453.1"/>
    </source>
</evidence>
<dbReference type="Gene3D" id="3.40.30.10">
    <property type="entry name" value="Glutaredoxin"/>
    <property type="match status" value="1"/>
</dbReference>
<dbReference type="Pfam" id="PF00085">
    <property type="entry name" value="Thioredoxin"/>
    <property type="match status" value="1"/>
</dbReference>
<feature type="region of interest" description="Disordered" evidence="1">
    <location>
        <begin position="30"/>
        <end position="55"/>
    </location>
</feature>
<sequence>MDRVVVLLLVIAATGAFSAWWKARDGRVRTTDAARPAGGDRSGQDRPDPVAGSSVSRWSTLPVEAADIAAAIAPASPLVFVEFTAPNCQPCVATREVLDRVTAGRSDVGIVALDVAEALDLVRAHRVMRAPTTLLITEEGHLLGRVSGVPREDELLALLDSTTPQPA</sequence>
<dbReference type="PROSITE" id="PS51352">
    <property type="entry name" value="THIOREDOXIN_2"/>
    <property type="match status" value="1"/>
</dbReference>
<evidence type="ECO:0000256" key="1">
    <source>
        <dbReference type="SAM" id="MobiDB-lite"/>
    </source>
</evidence>
<dbReference type="SUPFAM" id="SSF52833">
    <property type="entry name" value="Thioredoxin-like"/>
    <property type="match status" value="1"/>
</dbReference>
<dbReference type="KEGG" id="euz:DVS28_a4792"/>
<feature type="domain" description="Thioredoxin" evidence="2">
    <location>
        <begin position="8"/>
        <end position="164"/>
    </location>
</feature>
<dbReference type="InterPro" id="IPR036249">
    <property type="entry name" value="Thioredoxin-like_sf"/>
</dbReference>
<dbReference type="AlphaFoldDB" id="A0A346Y4Q6"/>
<dbReference type="RefSeq" id="WP_164710943.1">
    <property type="nucleotide sequence ID" value="NZ_CP031165.1"/>
</dbReference>
<organism evidence="3 4">
    <name type="scientific">Euzebya pacifica</name>
    <dbReference type="NCBI Taxonomy" id="1608957"/>
    <lineage>
        <taxon>Bacteria</taxon>
        <taxon>Bacillati</taxon>
        <taxon>Actinomycetota</taxon>
        <taxon>Nitriliruptoria</taxon>
        <taxon>Euzebyales</taxon>
    </lineage>
</organism>
<evidence type="ECO:0000313" key="4">
    <source>
        <dbReference type="Proteomes" id="UP000264006"/>
    </source>
</evidence>